<dbReference type="Gene3D" id="3.40.50.2300">
    <property type="match status" value="1"/>
</dbReference>
<feature type="modified residue" description="4-aspartylphosphate" evidence="7">
    <location>
        <position position="55"/>
    </location>
</feature>
<dbReference type="GO" id="GO:0043565">
    <property type="term" value="F:sequence-specific DNA binding"/>
    <property type="evidence" value="ECO:0007669"/>
    <property type="project" value="InterPro"/>
</dbReference>
<keyword evidence="2" id="KW-0067">ATP-binding</keyword>
<dbReference type="Pfam" id="PF25601">
    <property type="entry name" value="AAA_lid_14"/>
    <property type="match status" value="1"/>
</dbReference>
<feature type="domain" description="Response regulatory" evidence="9">
    <location>
        <begin position="6"/>
        <end position="120"/>
    </location>
</feature>
<evidence type="ECO:0000259" key="8">
    <source>
        <dbReference type="PROSITE" id="PS50045"/>
    </source>
</evidence>
<dbReference type="InterPro" id="IPR011006">
    <property type="entry name" value="CheY-like_superfamily"/>
</dbReference>
<evidence type="ECO:0000256" key="7">
    <source>
        <dbReference type="PROSITE-ProRule" id="PRU00169"/>
    </source>
</evidence>
<dbReference type="GO" id="GO:0000160">
    <property type="term" value="P:phosphorelay signal transduction system"/>
    <property type="evidence" value="ECO:0007669"/>
    <property type="project" value="InterPro"/>
</dbReference>
<comment type="caution">
    <text evidence="10">The sequence shown here is derived from an EMBL/GenBank/DDBJ whole genome shotgun (WGS) entry which is preliminary data.</text>
</comment>
<dbReference type="SMART" id="SM00448">
    <property type="entry name" value="REC"/>
    <property type="match status" value="1"/>
</dbReference>
<evidence type="ECO:0000313" key="11">
    <source>
        <dbReference type="Proteomes" id="UP000324159"/>
    </source>
</evidence>
<evidence type="ECO:0000256" key="3">
    <source>
        <dbReference type="ARBA" id="ARBA00023015"/>
    </source>
</evidence>
<dbReference type="PROSITE" id="PS00688">
    <property type="entry name" value="SIGMA54_INTERACT_3"/>
    <property type="match status" value="1"/>
</dbReference>
<dbReference type="PANTHER" id="PTHR32071">
    <property type="entry name" value="TRANSCRIPTIONAL REGULATORY PROTEIN"/>
    <property type="match status" value="1"/>
</dbReference>
<dbReference type="InterPro" id="IPR025662">
    <property type="entry name" value="Sigma_54_int_dom_ATP-bd_1"/>
</dbReference>
<dbReference type="InterPro" id="IPR027417">
    <property type="entry name" value="P-loop_NTPase"/>
</dbReference>
<dbReference type="InterPro" id="IPR025943">
    <property type="entry name" value="Sigma_54_int_dom_ATP-bd_2"/>
</dbReference>
<dbReference type="Gene3D" id="1.10.8.60">
    <property type="match status" value="1"/>
</dbReference>
<dbReference type="PROSITE" id="PS00676">
    <property type="entry name" value="SIGMA54_INTERACT_2"/>
    <property type="match status" value="1"/>
</dbReference>
<proteinExistence type="predicted"/>
<dbReference type="FunFam" id="1.10.8.60:FF:000014">
    <property type="entry name" value="DNA-binding transcriptional regulator NtrC"/>
    <property type="match status" value="1"/>
</dbReference>
<dbReference type="EMBL" id="VNIB01000005">
    <property type="protein sequence ID" value="TYO98831.1"/>
    <property type="molecule type" value="Genomic_DNA"/>
</dbReference>
<evidence type="ECO:0000256" key="4">
    <source>
        <dbReference type="ARBA" id="ARBA00023125"/>
    </source>
</evidence>
<evidence type="ECO:0000256" key="2">
    <source>
        <dbReference type="ARBA" id="ARBA00022840"/>
    </source>
</evidence>
<dbReference type="PROSITE" id="PS50110">
    <property type="entry name" value="RESPONSE_REGULATORY"/>
    <property type="match status" value="1"/>
</dbReference>
<dbReference type="AlphaFoldDB" id="A0A5D3WKU6"/>
<dbReference type="InterPro" id="IPR058031">
    <property type="entry name" value="AAA_lid_NorR"/>
</dbReference>
<keyword evidence="4" id="KW-0238">DNA-binding</keyword>
<dbReference type="InterPro" id="IPR009057">
    <property type="entry name" value="Homeodomain-like_sf"/>
</dbReference>
<dbReference type="InterPro" id="IPR002197">
    <property type="entry name" value="HTH_Fis"/>
</dbReference>
<evidence type="ECO:0000313" key="10">
    <source>
        <dbReference type="EMBL" id="TYO98831.1"/>
    </source>
</evidence>
<dbReference type="InterPro" id="IPR003593">
    <property type="entry name" value="AAA+_ATPase"/>
</dbReference>
<keyword evidence="1" id="KW-0547">Nucleotide-binding</keyword>
<dbReference type="PRINTS" id="PR01590">
    <property type="entry name" value="HTHFIS"/>
</dbReference>
<name>A0A5D3WKU6_9BACT</name>
<reference evidence="10 11" key="1">
    <citation type="submission" date="2019-07" db="EMBL/GenBank/DDBJ databases">
        <title>Genomic Encyclopedia of Type Strains, Phase IV (KMG-IV): sequencing the most valuable type-strain genomes for metagenomic binning, comparative biology and taxonomic classification.</title>
        <authorList>
            <person name="Goeker M."/>
        </authorList>
    </citation>
    <scope>NUCLEOTIDE SEQUENCE [LARGE SCALE GENOMIC DNA]</scope>
    <source>
        <strain evidence="10 11">SS015</strain>
    </source>
</reference>
<organism evidence="10 11">
    <name type="scientific">Geothermobacter ehrlichii</name>
    <dbReference type="NCBI Taxonomy" id="213224"/>
    <lineage>
        <taxon>Bacteria</taxon>
        <taxon>Pseudomonadati</taxon>
        <taxon>Thermodesulfobacteriota</taxon>
        <taxon>Desulfuromonadia</taxon>
        <taxon>Desulfuromonadales</taxon>
        <taxon>Geothermobacteraceae</taxon>
        <taxon>Geothermobacter</taxon>
    </lineage>
</organism>
<evidence type="ECO:0000256" key="6">
    <source>
        <dbReference type="ARBA" id="ARBA00023163"/>
    </source>
</evidence>
<keyword evidence="7" id="KW-0597">Phosphoprotein</keyword>
<evidence type="ECO:0000259" key="9">
    <source>
        <dbReference type="PROSITE" id="PS50110"/>
    </source>
</evidence>
<keyword evidence="3" id="KW-0805">Transcription regulation</keyword>
<dbReference type="FunFam" id="3.40.50.300:FF:000006">
    <property type="entry name" value="DNA-binding transcriptional regulator NtrC"/>
    <property type="match status" value="1"/>
</dbReference>
<dbReference type="PANTHER" id="PTHR32071:SF81">
    <property type="entry name" value="PROPIONATE CATABOLISM OPERON REGULATORY PROTEIN"/>
    <property type="match status" value="1"/>
</dbReference>
<sequence>MKELAQILLVDDEPNNREALSLLLTGAGYQVDAVGTGEEAIRILQRTPYAIVVTDLFLPGVSGIDILKKVKSEAPYTNVILITGNASAETAVEAMKEGAFDYITKPVDFEKLKILVAKAMEKSQLVAENLYLRQQLRGKYRFDNIIGHSPAMQQVFARLEKIVHTDSTILILGESGTGKELVAKAIHFNGNRRNKPFIAINCGAIPSELLESELFGHVRGAFTGAVADKPGKFEMANGGTVFLDEIGTMPERLQMKLLRVLQEQEIERVGGSRRIKLDVRVISATNADLEKDVKEGRFREDLYYRLNVIPIQLPPLRERREDIPLLVRHFLQKTCNEMERPLMSVTPEAMRALENHDWPGNVRELENVIERTVALTDGELIDYPDLPPAIAGKASLDLAADAPSLRLPDEGLDMPAFIADIERSLIRDALDRADGVKARAAALLGINRTTLVEKIKRLELEDRAP</sequence>
<dbReference type="SUPFAM" id="SSF46689">
    <property type="entry name" value="Homeodomain-like"/>
    <property type="match status" value="1"/>
</dbReference>
<dbReference type="CDD" id="cd00009">
    <property type="entry name" value="AAA"/>
    <property type="match status" value="1"/>
</dbReference>
<dbReference type="RefSeq" id="WP_148895762.1">
    <property type="nucleotide sequence ID" value="NZ_VNIB01000005.1"/>
</dbReference>
<dbReference type="Pfam" id="PF00158">
    <property type="entry name" value="Sigma54_activat"/>
    <property type="match status" value="1"/>
</dbReference>
<evidence type="ECO:0000256" key="1">
    <source>
        <dbReference type="ARBA" id="ARBA00022741"/>
    </source>
</evidence>
<dbReference type="GO" id="GO:0006355">
    <property type="term" value="P:regulation of DNA-templated transcription"/>
    <property type="evidence" value="ECO:0007669"/>
    <property type="project" value="InterPro"/>
</dbReference>
<dbReference type="SUPFAM" id="SSF52540">
    <property type="entry name" value="P-loop containing nucleoside triphosphate hydrolases"/>
    <property type="match status" value="1"/>
</dbReference>
<evidence type="ECO:0000256" key="5">
    <source>
        <dbReference type="ARBA" id="ARBA00023159"/>
    </source>
</evidence>
<protein>
    <submittedName>
        <fullName evidence="10">Two component Fis family sigma54 specific transcriptional regulator</fullName>
    </submittedName>
</protein>
<dbReference type="SUPFAM" id="SSF52172">
    <property type="entry name" value="CheY-like"/>
    <property type="match status" value="1"/>
</dbReference>
<feature type="domain" description="Sigma-54 factor interaction" evidence="8">
    <location>
        <begin position="145"/>
        <end position="374"/>
    </location>
</feature>
<dbReference type="OrthoDB" id="9814761at2"/>
<keyword evidence="6" id="KW-0804">Transcription</keyword>
<dbReference type="SMART" id="SM00382">
    <property type="entry name" value="AAA"/>
    <property type="match status" value="1"/>
</dbReference>
<dbReference type="Gene3D" id="3.40.50.300">
    <property type="entry name" value="P-loop containing nucleotide triphosphate hydrolases"/>
    <property type="match status" value="1"/>
</dbReference>
<dbReference type="Pfam" id="PF00072">
    <property type="entry name" value="Response_reg"/>
    <property type="match status" value="1"/>
</dbReference>
<dbReference type="InterPro" id="IPR002078">
    <property type="entry name" value="Sigma_54_int"/>
</dbReference>
<dbReference type="Gene3D" id="1.10.10.60">
    <property type="entry name" value="Homeodomain-like"/>
    <property type="match status" value="1"/>
</dbReference>
<dbReference type="GO" id="GO:0005524">
    <property type="term" value="F:ATP binding"/>
    <property type="evidence" value="ECO:0007669"/>
    <property type="project" value="UniProtKB-KW"/>
</dbReference>
<dbReference type="PROSITE" id="PS00675">
    <property type="entry name" value="SIGMA54_INTERACT_1"/>
    <property type="match status" value="1"/>
</dbReference>
<dbReference type="InterPro" id="IPR001789">
    <property type="entry name" value="Sig_transdc_resp-reg_receiver"/>
</dbReference>
<keyword evidence="5" id="KW-0010">Activator</keyword>
<dbReference type="Pfam" id="PF02954">
    <property type="entry name" value="HTH_8"/>
    <property type="match status" value="1"/>
</dbReference>
<accession>A0A5D3WKU6</accession>
<gene>
    <name evidence="10" type="ORF">EDC39_105200</name>
</gene>
<dbReference type="PROSITE" id="PS50045">
    <property type="entry name" value="SIGMA54_INTERACT_4"/>
    <property type="match status" value="1"/>
</dbReference>
<keyword evidence="11" id="KW-1185">Reference proteome</keyword>
<dbReference type="Proteomes" id="UP000324159">
    <property type="component" value="Unassembled WGS sequence"/>
</dbReference>
<dbReference type="InterPro" id="IPR025944">
    <property type="entry name" value="Sigma_54_int_dom_CS"/>
</dbReference>